<feature type="transmembrane region" description="Helical" evidence="6">
    <location>
        <begin position="153"/>
        <end position="173"/>
    </location>
</feature>
<dbReference type="PANTHER" id="PTHR30086:SF20">
    <property type="entry name" value="ARGININE EXPORTER PROTEIN ARGO-RELATED"/>
    <property type="match status" value="1"/>
</dbReference>
<dbReference type="PANTHER" id="PTHR30086">
    <property type="entry name" value="ARGININE EXPORTER PROTEIN ARGO"/>
    <property type="match status" value="1"/>
</dbReference>
<dbReference type="Pfam" id="PF01810">
    <property type="entry name" value="LysE"/>
    <property type="match status" value="1"/>
</dbReference>
<dbReference type="RefSeq" id="WP_378164668.1">
    <property type="nucleotide sequence ID" value="NZ_JBHSBU010000001.1"/>
</dbReference>
<feature type="transmembrane region" description="Helical" evidence="6">
    <location>
        <begin position="41"/>
        <end position="63"/>
    </location>
</feature>
<evidence type="ECO:0000256" key="1">
    <source>
        <dbReference type="ARBA" id="ARBA00004651"/>
    </source>
</evidence>
<keyword evidence="2" id="KW-1003">Cell membrane</keyword>
<dbReference type="PIRSF" id="PIRSF006324">
    <property type="entry name" value="LeuE"/>
    <property type="match status" value="1"/>
</dbReference>
<dbReference type="InterPro" id="IPR001123">
    <property type="entry name" value="LeuE-type"/>
</dbReference>
<accession>A0ABV8MR59</accession>
<keyword evidence="5 6" id="KW-0472">Membrane</keyword>
<evidence type="ECO:0000256" key="3">
    <source>
        <dbReference type="ARBA" id="ARBA00022692"/>
    </source>
</evidence>
<protein>
    <submittedName>
        <fullName evidence="7">LysE family translocator</fullName>
    </submittedName>
</protein>
<feature type="transmembrane region" description="Helical" evidence="6">
    <location>
        <begin position="112"/>
        <end position="133"/>
    </location>
</feature>
<sequence length="208" mass="22124">MLDTSLLPLFLTAVAALVLVPGPDMALILSQSVARGSRAGLWCAFGIALAGLVQTVLVAAGLGALLQTLPALAEAVRWLGVIYLSWLGYQALRRLGQPVEAIVAPVPLRKLWLGAMLNNLLNPKALLFFSLFLPQFTQPALGHLTWQLLTLGLLLTGIALLWNIVLALLAGQLARHLTRLGSGRFGDSLLGVVFLGLAARLAWSGPLR</sequence>
<gene>
    <name evidence="7" type="ORF">ACFOW7_12410</name>
</gene>
<dbReference type="EMBL" id="JBHSBU010000001">
    <property type="protein sequence ID" value="MFC4160152.1"/>
    <property type="molecule type" value="Genomic_DNA"/>
</dbReference>
<comment type="subcellular location">
    <subcellularLocation>
        <location evidence="1">Cell membrane</location>
        <topology evidence="1">Multi-pass membrane protein</topology>
    </subcellularLocation>
</comment>
<feature type="transmembrane region" description="Helical" evidence="6">
    <location>
        <begin position="6"/>
        <end position="29"/>
    </location>
</feature>
<dbReference type="Proteomes" id="UP001595791">
    <property type="component" value="Unassembled WGS sequence"/>
</dbReference>
<evidence type="ECO:0000313" key="7">
    <source>
        <dbReference type="EMBL" id="MFC4160152.1"/>
    </source>
</evidence>
<evidence type="ECO:0000256" key="5">
    <source>
        <dbReference type="ARBA" id="ARBA00023136"/>
    </source>
</evidence>
<evidence type="ECO:0000256" key="2">
    <source>
        <dbReference type="ARBA" id="ARBA00022475"/>
    </source>
</evidence>
<proteinExistence type="predicted"/>
<keyword evidence="3 6" id="KW-0812">Transmembrane</keyword>
<organism evidence="7 8">
    <name type="scientific">Chitinimonas lacunae</name>
    <dbReference type="NCBI Taxonomy" id="1963018"/>
    <lineage>
        <taxon>Bacteria</taxon>
        <taxon>Pseudomonadati</taxon>
        <taxon>Pseudomonadota</taxon>
        <taxon>Betaproteobacteria</taxon>
        <taxon>Neisseriales</taxon>
        <taxon>Chitinibacteraceae</taxon>
        <taxon>Chitinimonas</taxon>
    </lineage>
</organism>
<reference evidence="8" key="1">
    <citation type="journal article" date="2019" name="Int. J. Syst. Evol. Microbiol.">
        <title>The Global Catalogue of Microorganisms (GCM) 10K type strain sequencing project: providing services to taxonomists for standard genome sequencing and annotation.</title>
        <authorList>
            <consortium name="The Broad Institute Genomics Platform"/>
            <consortium name="The Broad Institute Genome Sequencing Center for Infectious Disease"/>
            <person name="Wu L."/>
            <person name="Ma J."/>
        </authorList>
    </citation>
    <scope>NUCLEOTIDE SEQUENCE [LARGE SCALE GENOMIC DNA]</scope>
    <source>
        <strain evidence="8">LMG 29894</strain>
    </source>
</reference>
<keyword evidence="8" id="KW-1185">Reference proteome</keyword>
<feature type="transmembrane region" description="Helical" evidence="6">
    <location>
        <begin position="185"/>
        <end position="203"/>
    </location>
</feature>
<keyword evidence="4 6" id="KW-1133">Transmembrane helix</keyword>
<evidence type="ECO:0000256" key="4">
    <source>
        <dbReference type="ARBA" id="ARBA00022989"/>
    </source>
</evidence>
<evidence type="ECO:0000313" key="8">
    <source>
        <dbReference type="Proteomes" id="UP001595791"/>
    </source>
</evidence>
<comment type="caution">
    <text evidence="7">The sequence shown here is derived from an EMBL/GenBank/DDBJ whole genome shotgun (WGS) entry which is preliminary data.</text>
</comment>
<evidence type="ECO:0000256" key="6">
    <source>
        <dbReference type="SAM" id="Phobius"/>
    </source>
</evidence>
<name>A0ABV8MR59_9NEIS</name>